<proteinExistence type="predicted"/>
<dbReference type="PANTHER" id="PTHR11675:SF126">
    <property type="entry name" value="RICIN B LECTIN DOMAIN-CONTAINING PROTEIN"/>
    <property type="match status" value="1"/>
</dbReference>
<evidence type="ECO:0000256" key="1">
    <source>
        <dbReference type="ARBA" id="ARBA00023157"/>
    </source>
</evidence>
<accession>A0A0D6M4F7</accession>
<dbReference type="Proteomes" id="UP000054495">
    <property type="component" value="Unassembled WGS sequence"/>
</dbReference>
<protein>
    <submittedName>
        <fullName evidence="2">Uncharacterized protein</fullName>
    </submittedName>
</protein>
<dbReference type="GO" id="GO:0005794">
    <property type="term" value="C:Golgi apparatus"/>
    <property type="evidence" value="ECO:0007669"/>
    <property type="project" value="TreeGrafter"/>
</dbReference>
<organism evidence="2 3">
    <name type="scientific">Ancylostoma ceylanicum</name>
    <dbReference type="NCBI Taxonomy" id="53326"/>
    <lineage>
        <taxon>Eukaryota</taxon>
        <taxon>Metazoa</taxon>
        <taxon>Ecdysozoa</taxon>
        <taxon>Nematoda</taxon>
        <taxon>Chromadorea</taxon>
        <taxon>Rhabditida</taxon>
        <taxon>Rhabditina</taxon>
        <taxon>Rhabditomorpha</taxon>
        <taxon>Strongyloidea</taxon>
        <taxon>Ancylostomatidae</taxon>
        <taxon>Ancylostomatinae</taxon>
        <taxon>Ancylostoma</taxon>
    </lineage>
</organism>
<dbReference type="Gene3D" id="3.90.550.10">
    <property type="entry name" value="Spore Coat Polysaccharide Biosynthesis Protein SpsA, Chain A"/>
    <property type="match status" value="2"/>
</dbReference>
<evidence type="ECO:0000313" key="3">
    <source>
        <dbReference type="Proteomes" id="UP000054495"/>
    </source>
</evidence>
<evidence type="ECO:0000313" key="2">
    <source>
        <dbReference type="EMBL" id="EPB74782.1"/>
    </source>
</evidence>
<dbReference type="GO" id="GO:0006493">
    <property type="term" value="P:protein O-linked glycosylation"/>
    <property type="evidence" value="ECO:0007669"/>
    <property type="project" value="TreeGrafter"/>
</dbReference>
<dbReference type="AlphaFoldDB" id="A0A0D6M4F7"/>
<gene>
    <name evidence="2" type="ORF">ANCCEY_06147</name>
</gene>
<dbReference type="PANTHER" id="PTHR11675">
    <property type="entry name" value="N-ACETYLGALACTOSAMINYLTRANSFERASE"/>
    <property type="match status" value="1"/>
</dbReference>
<sequence>MDTFNYVAASADLRGGFDWNLVFKWEFLTGKLKDERHAHPTDPINISDRLALRERLKCQSFTWYLQTIYPELR</sequence>
<dbReference type="GO" id="GO:0004653">
    <property type="term" value="F:polypeptide N-acetylgalactosaminyltransferase activity"/>
    <property type="evidence" value="ECO:0007669"/>
    <property type="project" value="TreeGrafter"/>
</dbReference>
<name>A0A0D6M4F7_9BILA</name>
<keyword evidence="3" id="KW-1185">Reference proteome</keyword>
<reference evidence="2 3" key="1">
    <citation type="submission" date="2013-05" db="EMBL/GenBank/DDBJ databases">
        <title>Draft genome of the parasitic nematode Anyclostoma ceylanicum.</title>
        <authorList>
            <person name="Mitreva M."/>
        </authorList>
    </citation>
    <scope>NUCLEOTIDE SEQUENCE [LARGE SCALE GENOMIC DNA]</scope>
</reference>
<dbReference type="InterPro" id="IPR029044">
    <property type="entry name" value="Nucleotide-diphossugar_trans"/>
</dbReference>
<keyword evidence="1" id="KW-1015">Disulfide bond</keyword>
<dbReference type="EMBL" id="KE124929">
    <property type="protein sequence ID" value="EPB74782.1"/>
    <property type="molecule type" value="Genomic_DNA"/>
</dbReference>